<evidence type="ECO:0000313" key="1">
    <source>
        <dbReference type="EMBL" id="KHG26668.1"/>
    </source>
</evidence>
<dbReference type="Proteomes" id="UP000032142">
    <property type="component" value="Unassembled WGS sequence"/>
</dbReference>
<gene>
    <name evidence="1" type="ORF">F383_33743</name>
</gene>
<reference evidence="2" key="1">
    <citation type="submission" date="2014-09" db="EMBL/GenBank/DDBJ databases">
        <authorList>
            <person name="Mudge J."/>
            <person name="Ramaraj T."/>
            <person name="Lindquist I.E."/>
            <person name="Bharti A.K."/>
            <person name="Sundararajan A."/>
            <person name="Cameron C.T."/>
            <person name="Woodward J.E."/>
            <person name="May G.D."/>
            <person name="Brubaker C."/>
            <person name="Broadhvest J."/>
            <person name="Wilkins T.A."/>
        </authorList>
    </citation>
    <scope>NUCLEOTIDE SEQUENCE</scope>
    <source>
        <strain evidence="2">cv. AKA8401</strain>
    </source>
</reference>
<sequence>MAKYHNKPLTIISQYIWPNSLRHI</sequence>
<name>A0A0B0PJN1_GOSAR</name>
<proteinExistence type="predicted"/>
<dbReference type="AlphaFoldDB" id="A0A0B0PJN1"/>
<evidence type="ECO:0000313" key="2">
    <source>
        <dbReference type="Proteomes" id="UP000032142"/>
    </source>
</evidence>
<accession>A0A0B0PJN1</accession>
<keyword evidence="2" id="KW-1185">Reference proteome</keyword>
<organism evidence="1 2">
    <name type="scientific">Gossypium arboreum</name>
    <name type="common">Tree cotton</name>
    <name type="synonym">Gossypium nanking</name>
    <dbReference type="NCBI Taxonomy" id="29729"/>
    <lineage>
        <taxon>Eukaryota</taxon>
        <taxon>Viridiplantae</taxon>
        <taxon>Streptophyta</taxon>
        <taxon>Embryophyta</taxon>
        <taxon>Tracheophyta</taxon>
        <taxon>Spermatophyta</taxon>
        <taxon>Magnoliopsida</taxon>
        <taxon>eudicotyledons</taxon>
        <taxon>Gunneridae</taxon>
        <taxon>Pentapetalae</taxon>
        <taxon>rosids</taxon>
        <taxon>malvids</taxon>
        <taxon>Malvales</taxon>
        <taxon>Malvaceae</taxon>
        <taxon>Malvoideae</taxon>
        <taxon>Gossypium</taxon>
    </lineage>
</organism>
<dbReference type="EMBL" id="KN437883">
    <property type="protein sequence ID" value="KHG26668.1"/>
    <property type="molecule type" value="Genomic_DNA"/>
</dbReference>
<protein>
    <submittedName>
        <fullName evidence="1">Uncharacterized protein</fullName>
    </submittedName>
</protein>